<keyword evidence="2 12" id="KW-1003">Cell membrane</keyword>
<comment type="subcellular location">
    <subcellularLocation>
        <location evidence="1 12">Cell membrane</location>
        <topology evidence="1 12">Multi-pass membrane protein</topology>
    </subcellularLocation>
</comment>
<dbReference type="AlphaFoldDB" id="A0A1V2H5D3"/>
<keyword evidence="8 12" id="KW-0472">Membrane</keyword>
<feature type="binding site" evidence="12">
    <location>
        <position position="84"/>
    </location>
    <ligand>
        <name>Na(+)</name>
        <dbReference type="ChEBI" id="CHEBI:29101"/>
        <note>structural</note>
    </ligand>
</feature>
<evidence type="ECO:0000256" key="9">
    <source>
        <dbReference type="ARBA" id="ARBA00023303"/>
    </source>
</evidence>
<feature type="transmembrane region" description="Helical" evidence="12">
    <location>
        <begin position="73"/>
        <end position="91"/>
    </location>
</feature>
<evidence type="ECO:0000256" key="12">
    <source>
        <dbReference type="HAMAP-Rule" id="MF_00454"/>
    </source>
</evidence>
<gene>
    <name evidence="12" type="primary">fluC</name>
    <name evidence="12" type="synonym">crcB</name>
    <name evidence="13" type="ORF">BKE38_08480</name>
</gene>
<name>A0A1V2H5D3_9PROT</name>
<comment type="caution">
    <text evidence="13">The sequence shown here is derived from an EMBL/GenBank/DDBJ whole genome shotgun (WGS) entry which is preliminary data.</text>
</comment>
<dbReference type="GO" id="GO:0062054">
    <property type="term" value="F:fluoride channel activity"/>
    <property type="evidence" value="ECO:0007669"/>
    <property type="project" value="UniProtKB-UniRule"/>
</dbReference>
<evidence type="ECO:0000256" key="11">
    <source>
        <dbReference type="ARBA" id="ARBA00035585"/>
    </source>
</evidence>
<dbReference type="InterPro" id="IPR003691">
    <property type="entry name" value="FluC"/>
</dbReference>
<proteinExistence type="inferred from homology"/>
<dbReference type="Proteomes" id="UP000188879">
    <property type="component" value="Unassembled WGS sequence"/>
</dbReference>
<feature type="transmembrane region" description="Helical" evidence="12">
    <location>
        <begin position="103"/>
        <end position="125"/>
    </location>
</feature>
<organism evidence="13 14">
    <name type="scientific">Teichococcus deserti</name>
    <dbReference type="NCBI Taxonomy" id="1817963"/>
    <lineage>
        <taxon>Bacteria</taxon>
        <taxon>Pseudomonadati</taxon>
        <taxon>Pseudomonadota</taxon>
        <taxon>Alphaproteobacteria</taxon>
        <taxon>Acetobacterales</taxon>
        <taxon>Roseomonadaceae</taxon>
        <taxon>Roseomonas</taxon>
    </lineage>
</organism>
<comment type="catalytic activity">
    <reaction evidence="11">
        <text>fluoride(in) = fluoride(out)</text>
        <dbReference type="Rhea" id="RHEA:76159"/>
        <dbReference type="ChEBI" id="CHEBI:17051"/>
    </reaction>
    <physiologicalReaction direction="left-to-right" evidence="11">
        <dbReference type="Rhea" id="RHEA:76160"/>
    </physiologicalReaction>
</comment>
<keyword evidence="9 12" id="KW-0407">Ion channel</keyword>
<keyword evidence="5 12" id="KW-1133">Transmembrane helix</keyword>
<comment type="similarity">
    <text evidence="10 12">Belongs to the fluoride channel Fluc/FEX (TC 1.A.43) family.</text>
</comment>
<keyword evidence="3" id="KW-0997">Cell inner membrane</keyword>
<dbReference type="PANTHER" id="PTHR28259:SF1">
    <property type="entry name" value="FLUORIDE EXPORT PROTEIN 1-RELATED"/>
    <property type="match status" value="1"/>
</dbReference>
<dbReference type="GO" id="GO:0046872">
    <property type="term" value="F:metal ion binding"/>
    <property type="evidence" value="ECO:0007669"/>
    <property type="project" value="UniProtKB-KW"/>
</dbReference>
<evidence type="ECO:0000313" key="13">
    <source>
        <dbReference type="EMBL" id="ONG55767.1"/>
    </source>
</evidence>
<keyword evidence="14" id="KW-1185">Reference proteome</keyword>
<evidence type="ECO:0000256" key="8">
    <source>
        <dbReference type="ARBA" id="ARBA00023136"/>
    </source>
</evidence>
<evidence type="ECO:0000313" key="14">
    <source>
        <dbReference type="Proteomes" id="UP000188879"/>
    </source>
</evidence>
<evidence type="ECO:0000256" key="2">
    <source>
        <dbReference type="ARBA" id="ARBA00022475"/>
    </source>
</evidence>
<evidence type="ECO:0000256" key="7">
    <source>
        <dbReference type="ARBA" id="ARBA00023065"/>
    </source>
</evidence>
<evidence type="ECO:0000256" key="1">
    <source>
        <dbReference type="ARBA" id="ARBA00004651"/>
    </source>
</evidence>
<feature type="transmembrane region" description="Helical" evidence="12">
    <location>
        <begin position="44"/>
        <end position="66"/>
    </location>
</feature>
<evidence type="ECO:0000256" key="3">
    <source>
        <dbReference type="ARBA" id="ARBA00022519"/>
    </source>
</evidence>
<keyword evidence="6 12" id="KW-0915">Sodium</keyword>
<dbReference type="GO" id="GO:0140114">
    <property type="term" value="P:cellular detoxification of fluoride"/>
    <property type="evidence" value="ECO:0007669"/>
    <property type="project" value="UniProtKB-UniRule"/>
</dbReference>
<sequence length="130" mass="13121">MNQPFSALSLLLVGAGGAAGSILRYAVGVWALAWFGAWLPWGTLAVNVVGSGVIGLLGGAIAAGLPFPAEVRLLAITGVLGGFTTFSAFSLDTGVLWQRSPGLALGYLGATLGLGLGAFALFYALGRRLV</sequence>
<comment type="activity regulation">
    <text evidence="12">Na(+) is not transported, but it plays an essential structural role and its presence is essential for fluoride channel function.</text>
</comment>
<reference evidence="13 14" key="1">
    <citation type="submission" date="2016-10" db="EMBL/GenBank/DDBJ databases">
        <title>Draft Genome sequence of Roseomonas sp. strain M3.</title>
        <authorList>
            <person name="Subhash Y."/>
            <person name="Lee S."/>
        </authorList>
    </citation>
    <scope>NUCLEOTIDE SEQUENCE [LARGE SCALE GENOMIC DNA]</scope>
    <source>
        <strain evidence="13 14">M3</strain>
    </source>
</reference>
<dbReference type="GO" id="GO:0005886">
    <property type="term" value="C:plasma membrane"/>
    <property type="evidence" value="ECO:0007669"/>
    <property type="project" value="UniProtKB-SubCell"/>
</dbReference>
<evidence type="ECO:0000256" key="6">
    <source>
        <dbReference type="ARBA" id="ARBA00023053"/>
    </source>
</evidence>
<evidence type="ECO:0000256" key="4">
    <source>
        <dbReference type="ARBA" id="ARBA00022692"/>
    </source>
</evidence>
<dbReference type="EMBL" id="MLCO01000067">
    <property type="protein sequence ID" value="ONG55767.1"/>
    <property type="molecule type" value="Genomic_DNA"/>
</dbReference>
<feature type="binding site" evidence="12">
    <location>
        <position position="81"/>
    </location>
    <ligand>
        <name>Na(+)</name>
        <dbReference type="ChEBI" id="CHEBI:29101"/>
        <note>structural</note>
    </ligand>
</feature>
<dbReference type="PANTHER" id="PTHR28259">
    <property type="entry name" value="FLUORIDE EXPORT PROTEIN 1-RELATED"/>
    <property type="match status" value="1"/>
</dbReference>
<keyword evidence="12" id="KW-0813">Transport</keyword>
<accession>A0A1V2H5D3</accession>
<keyword evidence="4 12" id="KW-0812">Transmembrane</keyword>
<dbReference type="Pfam" id="PF02537">
    <property type="entry name" value="CRCB"/>
    <property type="match status" value="1"/>
</dbReference>
<keyword evidence="7 12" id="KW-0406">Ion transport</keyword>
<protein>
    <recommendedName>
        <fullName evidence="12">Fluoride-specific ion channel FluC</fullName>
    </recommendedName>
</protein>
<dbReference type="RefSeq" id="WP_076956919.1">
    <property type="nucleotide sequence ID" value="NZ_MLCO01000067.1"/>
</dbReference>
<evidence type="ECO:0000256" key="5">
    <source>
        <dbReference type="ARBA" id="ARBA00022989"/>
    </source>
</evidence>
<keyword evidence="12" id="KW-0479">Metal-binding</keyword>
<dbReference type="HAMAP" id="MF_00454">
    <property type="entry name" value="FluC"/>
    <property type="match status" value="1"/>
</dbReference>
<comment type="function">
    <text evidence="12">Fluoride-specific ion channel. Important for reducing fluoride concentration in the cell, thus reducing its toxicity.</text>
</comment>
<evidence type="ECO:0000256" key="10">
    <source>
        <dbReference type="ARBA" id="ARBA00035120"/>
    </source>
</evidence>
<dbReference type="OrthoDB" id="9806299at2"/>